<dbReference type="EMBL" id="CADCTW010000055">
    <property type="protein sequence ID" value="CAA9307674.1"/>
    <property type="molecule type" value="Genomic_DNA"/>
</dbReference>
<evidence type="ECO:0008006" key="2">
    <source>
        <dbReference type="Google" id="ProtNLM"/>
    </source>
</evidence>
<evidence type="ECO:0000313" key="1">
    <source>
        <dbReference type="EMBL" id="CAA9307674.1"/>
    </source>
</evidence>
<sequence>MAANAKQQAMEVIERLPQDASIEEVMENLYFLTKVRRGLAQIEAGQVVSHEEARSRLGR</sequence>
<protein>
    <recommendedName>
        <fullName evidence="2">Prevent host death protein, Phd antitoxin</fullName>
    </recommendedName>
</protein>
<dbReference type="AlphaFoldDB" id="A0A6J4KKW1"/>
<gene>
    <name evidence="1" type="ORF">AVDCRST_MAG68-982</name>
</gene>
<reference evidence="1" key="1">
    <citation type="submission" date="2020-02" db="EMBL/GenBank/DDBJ databases">
        <authorList>
            <person name="Meier V. D."/>
        </authorList>
    </citation>
    <scope>NUCLEOTIDE SEQUENCE</scope>
    <source>
        <strain evidence="1">AVDCRST_MAG68</strain>
    </source>
</reference>
<organism evidence="1">
    <name type="scientific">uncultured Gemmatimonadota bacterium</name>
    <dbReference type="NCBI Taxonomy" id="203437"/>
    <lineage>
        <taxon>Bacteria</taxon>
        <taxon>Pseudomonadati</taxon>
        <taxon>Gemmatimonadota</taxon>
        <taxon>environmental samples</taxon>
    </lineage>
</organism>
<accession>A0A6J4KKW1</accession>
<proteinExistence type="predicted"/>
<name>A0A6J4KKW1_9BACT</name>